<dbReference type="Gene3D" id="3.40.220.10">
    <property type="entry name" value="Leucine Aminopeptidase, subunit E, domain 1"/>
    <property type="match status" value="1"/>
</dbReference>
<evidence type="ECO:0000313" key="3">
    <source>
        <dbReference type="Proteomes" id="UP001165498"/>
    </source>
</evidence>
<dbReference type="NCBIfam" id="NF001664">
    <property type="entry name" value="PRK00431.1-6"/>
    <property type="match status" value="1"/>
</dbReference>
<protein>
    <submittedName>
        <fullName evidence="2">O-acetyl-ADP-ribose deacetylase</fullName>
    </submittedName>
</protein>
<proteinExistence type="predicted"/>
<gene>
    <name evidence="2" type="ORF">NM961_07480</name>
</gene>
<accession>A0ABT1QQH7</accession>
<dbReference type="RefSeq" id="WP_255913348.1">
    <property type="nucleotide sequence ID" value="NZ_JANFQO010000005.1"/>
</dbReference>
<dbReference type="SUPFAM" id="SSF52949">
    <property type="entry name" value="Macro domain-like"/>
    <property type="match status" value="1"/>
</dbReference>
<dbReference type="InterPro" id="IPR002589">
    <property type="entry name" value="Macro_dom"/>
</dbReference>
<dbReference type="Proteomes" id="UP001165498">
    <property type="component" value="Unassembled WGS sequence"/>
</dbReference>
<evidence type="ECO:0000259" key="1">
    <source>
        <dbReference type="PROSITE" id="PS51154"/>
    </source>
</evidence>
<dbReference type="PANTHER" id="PTHR11106">
    <property type="entry name" value="GANGLIOSIDE INDUCED DIFFERENTIATION ASSOCIATED PROTEIN 2-RELATED"/>
    <property type="match status" value="1"/>
</dbReference>
<dbReference type="PANTHER" id="PTHR11106:SF27">
    <property type="entry name" value="MACRO DOMAIN-CONTAINING PROTEIN"/>
    <property type="match status" value="1"/>
</dbReference>
<evidence type="ECO:0000313" key="2">
    <source>
        <dbReference type="EMBL" id="MCQ4164549.1"/>
    </source>
</evidence>
<dbReference type="EMBL" id="JANFQO010000005">
    <property type="protein sequence ID" value="MCQ4164549.1"/>
    <property type="molecule type" value="Genomic_DNA"/>
</dbReference>
<dbReference type="SMART" id="SM00506">
    <property type="entry name" value="A1pp"/>
    <property type="match status" value="1"/>
</dbReference>
<dbReference type="CDD" id="cd02908">
    <property type="entry name" value="Macro_OAADPr_deacetylase"/>
    <property type="match status" value="1"/>
</dbReference>
<reference evidence="2" key="1">
    <citation type="submission" date="2022-07" db="EMBL/GenBank/DDBJ databases">
        <title>Tahibacter sp., a new gammaproteobacterium isolated from the silt sample collected at pig farm.</title>
        <authorList>
            <person name="Chen H."/>
        </authorList>
    </citation>
    <scope>NUCLEOTIDE SEQUENCE</scope>
    <source>
        <strain evidence="2">P2K</strain>
    </source>
</reference>
<name>A0ABT1QQH7_9GAMM</name>
<dbReference type="PROSITE" id="PS51154">
    <property type="entry name" value="MACRO"/>
    <property type="match status" value="1"/>
</dbReference>
<feature type="domain" description="Macro" evidence="1">
    <location>
        <begin position="1"/>
        <end position="175"/>
    </location>
</feature>
<comment type="caution">
    <text evidence="2">The sequence shown here is derived from an EMBL/GenBank/DDBJ whole genome shotgun (WGS) entry which is preliminary data.</text>
</comment>
<keyword evidence="3" id="KW-1185">Reference proteome</keyword>
<organism evidence="2 3">
    <name type="scientific">Tahibacter harae</name>
    <dbReference type="NCBI Taxonomy" id="2963937"/>
    <lineage>
        <taxon>Bacteria</taxon>
        <taxon>Pseudomonadati</taxon>
        <taxon>Pseudomonadota</taxon>
        <taxon>Gammaproteobacteria</taxon>
        <taxon>Lysobacterales</taxon>
        <taxon>Rhodanobacteraceae</taxon>
        <taxon>Tahibacter</taxon>
    </lineage>
</organism>
<sequence length="175" mass="18090">MQVVVEAIQADITQLPLDAIVNAANESLSGGGGVDGAIHRAAGPGLAAECATLPWVRPYVRCPTGEAVITGGHALPARHVIHTVGPVWYGGAKGEPALLGACYRNSLALARQHGLASIAFPSISCGVFGYPLDQAAAIAIEAVHELTLDPGPVARVIFCCYNDKALRVYRTILAG</sequence>
<dbReference type="InterPro" id="IPR043472">
    <property type="entry name" value="Macro_dom-like"/>
</dbReference>
<dbReference type="Pfam" id="PF01661">
    <property type="entry name" value="Macro"/>
    <property type="match status" value="1"/>
</dbReference>